<evidence type="ECO:0000256" key="3">
    <source>
        <dbReference type="ARBA" id="ARBA00007653"/>
    </source>
</evidence>
<dbReference type="HAMAP" id="MF_00129">
    <property type="entry name" value="MnmG_GidA"/>
    <property type="match status" value="1"/>
</dbReference>
<evidence type="ECO:0000256" key="7">
    <source>
        <dbReference type="ARBA" id="ARBA00022827"/>
    </source>
</evidence>
<keyword evidence="14" id="KW-1185">Reference proteome</keyword>
<dbReference type="RefSeq" id="WP_064787917.1">
    <property type="nucleotide sequence ID" value="NZ_CP031555.1"/>
</dbReference>
<keyword evidence="6 11" id="KW-0819">tRNA processing</keyword>
<evidence type="ECO:0000256" key="1">
    <source>
        <dbReference type="ARBA" id="ARBA00001974"/>
    </source>
</evidence>
<dbReference type="InterPro" id="IPR026904">
    <property type="entry name" value="MnmG_C"/>
</dbReference>
<dbReference type="Pfam" id="PF21680">
    <property type="entry name" value="GIDA_C_1st"/>
    <property type="match status" value="1"/>
</dbReference>
<dbReference type="InterPro" id="IPR047001">
    <property type="entry name" value="MnmG_C_subdom"/>
</dbReference>
<reference evidence="13 14" key="1">
    <citation type="submission" date="2018-08" db="EMBL/GenBank/DDBJ databases">
        <title>Complete genome sequence of type strain Thalassospira indica MCCC 1A01103T, isolated from isolated from deep seawater of the Indian Ocean.</title>
        <authorList>
            <person name="Liu Y."/>
        </authorList>
    </citation>
    <scope>NUCLEOTIDE SEQUENCE [LARGE SCALE GENOMIC DNA]</scope>
    <source>
        <strain evidence="13 14">PB8BT</strain>
    </source>
</reference>
<evidence type="ECO:0000256" key="4">
    <source>
        <dbReference type="ARBA" id="ARBA00020461"/>
    </source>
</evidence>
<dbReference type="Gene3D" id="3.50.50.60">
    <property type="entry name" value="FAD/NAD(P)-binding domain"/>
    <property type="match status" value="2"/>
</dbReference>
<evidence type="ECO:0000256" key="6">
    <source>
        <dbReference type="ARBA" id="ARBA00022694"/>
    </source>
</evidence>
<dbReference type="PANTHER" id="PTHR11806:SF0">
    <property type="entry name" value="PROTEIN MTO1 HOMOLOG, MITOCHONDRIAL"/>
    <property type="match status" value="1"/>
</dbReference>
<protein>
    <recommendedName>
        <fullName evidence="4 11">tRNA uridine 5-carboxymethylaminomethyl modification enzyme MnmG</fullName>
    </recommendedName>
    <alternativeName>
        <fullName evidence="10 11">Glucose-inhibited division protein A</fullName>
    </alternativeName>
</protein>
<sequence>MSQNVPNNRFDVIVVGGGHAGCEAAAAAARMGASTALVTHRADRIGEMSCNPAIGGLGKGHMVREVDALDGVMGRAIDRAGIQFRMLNRSKGPAVRGPRAQADRKLYRQAVQDILAEQENLTILEGGVEDLIIDDNNRVKGVVTGDGAEYTAGAVVLTTGTFLNGLIHIGEKSEPAGRMGDAPATGLSETLAKYEFRLGRLKTGTPARLDGRTIDWASLQEQPGDTPPDPFSFLTKEITVPQIPCHLTWTTEATHEIIRANLDRAPMYSGKIQSSGPRYCPSIEDKVVRFAEKNQHQIFLEPEGLDDPTVYPNGISTSLPEDVQLAMLATIPGLEKVEIFRPGYAVEYDFVDPRELRHTLETKKVAALFFAGQINGTTGYEEAAGQGLIAGVNAALIAGGTEREFVLDRADAYIGVMIDDLVTLGTREPYRMFTSRAEYRLMLRADNADQRLTDRGLDIGCIASTREQAWDAKKSALNAAKAEVSELTETPNGLAKFDIKINQDGVRRSAYDLLAYPDIDFDTLTKVWPRLGALDPAIKEQVSIDAQYKGYLDRQAADIAAFRRDEELRLPRGLDFDKVGGLSAEIKLKLKEIQPETIGAASRIPGVTPAAVTALLGHIKSHKHQSAAVTHTA</sequence>
<keyword evidence="8 11" id="KW-0520">NAD</keyword>
<evidence type="ECO:0000256" key="10">
    <source>
        <dbReference type="ARBA" id="ARBA00031800"/>
    </source>
</evidence>
<comment type="caution">
    <text evidence="11">Lacks conserved residue(s) required for the propagation of feature annotation.</text>
</comment>
<comment type="function">
    <text evidence="2 11">NAD-binding protein involved in the addition of a carboxymethylaminomethyl (cmnm) group at the wobble position (U34) of certain tRNAs, forming tRNA-cmnm(5)s(2)U34.</text>
</comment>
<dbReference type="SUPFAM" id="SSF51905">
    <property type="entry name" value="FAD/NAD(P)-binding domain"/>
    <property type="match status" value="1"/>
</dbReference>
<dbReference type="PANTHER" id="PTHR11806">
    <property type="entry name" value="GLUCOSE INHIBITED DIVISION PROTEIN A"/>
    <property type="match status" value="1"/>
</dbReference>
<keyword evidence="7 11" id="KW-0274">FAD</keyword>
<accession>A0ABM6XTW9</accession>
<evidence type="ECO:0000256" key="2">
    <source>
        <dbReference type="ARBA" id="ARBA00003717"/>
    </source>
</evidence>
<dbReference type="InterPro" id="IPR036188">
    <property type="entry name" value="FAD/NAD-bd_sf"/>
</dbReference>
<dbReference type="PROSITE" id="PS01281">
    <property type="entry name" value="GIDA_2"/>
    <property type="match status" value="1"/>
</dbReference>
<dbReference type="Pfam" id="PF13932">
    <property type="entry name" value="SAM_GIDA_C"/>
    <property type="match status" value="1"/>
</dbReference>
<evidence type="ECO:0000259" key="12">
    <source>
        <dbReference type="SMART" id="SM01228"/>
    </source>
</evidence>
<gene>
    <name evidence="11 13" type="primary">mnmG</name>
    <name evidence="11" type="synonym">gidA</name>
    <name evidence="13" type="ORF">DY252_01620</name>
</gene>
<dbReference type="InterPro" id="IPR020595">
    <property type="entry name" value="MnmG-rel_CS"/>
</dbReference>
<evidence type="ECO:0000313" key="13">
    <source>
        <dbReference type="EMBL" id="AXO13094.1"/>
    </source>
</evidence>
<name>A0ABM6XTW9_9PROT</name>
<feature type="binding site" evidence="11">
    <location>
        <begin position="16"/>
        <end position="21"/>
    </location>
    <ligand>
        <name>FAD</name>
        <dbReference type="ChEBI" id="CHEBI:57692"/>
    </ligand>
</feature>
<dbReference type="InterPro" id="IPR049312">
    <property type="entry name" value="GIDA_C_N"/>
</dbReference>
<keyword evidence="11" id="KW-0963">Cytoplasm</keyword>
<evidence type="ECO:0000256" key="5">
    <source>
        <dbReference type="ARBA" id="ARBA00022630"/>
    </source>
</evidence>
<feature type="binding site" evidence="11">
    <location>
        <begin position="276"/>
        <end position="290"/>
    </location>
    <ligand>
        <name>NAD(+)</name>
        <dbReference type="ChEBI" id="CHEBI:57540"/>
    </ligand>
</feature>
<dbReference type="InterPro" id="IPR002218">
    <property type="entry name" value="MnmG-rel"/>
</dbReference>
<dbReference type="InterPro" id="IPR040131">
    <property type="entry name" value="MnmG_N"/>
</dbReference>
<feature type="domain" description="tRNA uridine 5-carboxymethylaminomethyl modification enzyme C-terminal subdomain" evidence="12">
    <location>
        <begin position="546"/>
        <end position="617"/>
    </location>
</feature>
<dbReference type="Proteomes" id="UP000256971">
    <property type="component" value="Chromosome"/>
</dbReference>
<dbReference type="NCBIfam" id="TIGR00136">
    <property type="entry name" value="mnmG_gidA"/>
    <property type="match status" value="1"/>
</dbReference>
<comment type="cofactor">
    <cofactor evidence="1 11">
        <name>FAD</name>
        <dbReference type="ChEBI" id="CHEBI:57692"/>
    </cofactor>
</comment>
<dbReference type="InterPro" id="IPR004416">
    <property type="entry name" value="MnmG"/>
</dbReference>
<proteinExistence type="inferred from homology"/>
<evidence type="ECO:0000256" key="9">
    <source>
        <dbReference type="ARBA" id="ARBA00025948"/>
    </source>
</evidence>
<keyword evidence="5 11" id="KW-0285">Flavoprotein</keyword>
<evidence type="ECO:0000256" key="11">
    <source>
        <dbReference type="HAMAP-Rule" id="MF_00129"/>
    </source>
</evidence>
<evidence type="ECO:0000313" key="14">
    <source>
        <dbReference type="Proteomes" id="UP000256971"/>
    </source>
</evidence>
<evidence type="ECO:0000256" key="8">
    <source>
        <dbReference type="ARBA" id="ARBA00023027"/>
    </source>
</evidence>
<dbReference type="PROSITE" id="PS01280">
    <property type="entry name" value="GIDA_1"/>
    <property type="match status" value="1"/>
</dbReference>
<dbReference type="Gene3D" id="1.10.10.1800">
    <property type="entry name" value="tRNA uridine 5-carboxymethylaminomethyl modification enzyme MnmG/GidA"/>
    <property type="match status" value="1"/>
</dbReference>
<dbReference type="Gene3D" id="1.10.150.570">
    <property type="entry name" value="GidA associated domain, C-terminal subdomain"/>
    <property type="match status" value="1"/>
</dbReference>
<dbReference type="Pfam" id="PF01134">
    <property type="entry name" value="GIDA"/>
    <property type="match status" value="1"/>
</dbReference>
<dbReference type="EMBL" id="CP031555">
    <property type="protein sequence ID" value="AXO13094.1"/>
    <property type="molecule type" value="Genomic_DNA"/>
</dbReference>
<dbReference type="InterPro" id="IPR044920">
    <property type="entry name" value="MnmG_C_subdom_sf"/>
</dbReference>
<comment type="subunit">
    <text evidence="9 11">Homodimer. Heterotetramer of two MnmE and two MnmG subunits.</text>
</comment>
<comment type="similarity">
    <text evidence="3 11">Belongs to the MnmG family.</text>
</comment>
<comment type="subcellular location">
    <subcellularLocation>
        <location evidence="11">Cytoplasm</location>
    </subcellularLocation>
</comment>
<organism evidence="13 14">
    <name type="scientific">Thalassospira indica</name>
    <dbReference type="NCBI Taxonomy" id="1891279"/>
    <lineage>
        <taxon>Bacteria</taxon>
        <taxon>Pseudomonadati</taxon>
        <taxon>Pseudomonadota</taxon>
        <taxon>Alphaproteobacteria</taxon>
        <taxon>Rhodospirillales</taxon>
        <taxon>Thalassospiraceae</taxon>
        <taxon>Thalassospira</taxon>
    </lineage>
</organism>
<dbReference type="SMART" id="SM01228">
    <property type="entry name" value="GIDA_assoc_3"/>
    <property type="match status" value="1"/>
</dbReference>